<dbReference type="Proteomes" id="UP000807353">
    <property type="component" value="Unassembled WGS sequence"/>
</dbReference>
<keyword evidence="2" id="KW-1185">Reference proteome</keyword>
<organism evidence="1 2">
    <name type="scientific">Collybia nuda</name>
    <dbReference type="NCBI Taxonomy" id="64659"/>
    <lineage>
        <taxon>Eukaryota</taxon>
        <taxon>Fungi</taxon>
        <taxon>Dikarya</taxon>
        <taxon>Basidiomycota</taxon>
        <taxon>Agaricomycotina</taxon>
        <taxon>Agaricomycetes</taxon>
        <taxon>Agaricomycetidae</taxon>
        <taxon>Agaricales</taxon>
        <taxon>Tricholomatineae</taxon>
        <taxon>Clitocybaceae</taxon>
        <taxon>Collybia</taxon>
    </lineage>
</organism>
<dbReference type="OrthoDB" id="3365698at2759"/>
<proteinExistence type="predicted"/>
<name>A0A9P5Y7P1_9AGAR</name>
<evidence type="ECO:0008006" key="3">
    <source>
        <dbReference type="Google" id="ProtNLM"/>
    </source>
</evidence>
<dbReference type="Gene3D" id="1.20.1280.50">
    <property type="match status" value="1"/>
</dbReference>
<gene>
    <name evidence="1" type="ORF">BDZ94DRAFT_1260497</name>
</gene>
<accession>A0A9P5Y7P1</accession>
<comment type="caution">
    <text evidence="1">The sequence shown here is derived from an EMBL/GenBank/DDBJ whole genome shotgun (WGS) entry which is preliminary data.</text>
</comment>
<reference evidence="1" key="1">
    <citation type="submission" date="2020-11" db="EMBL/GenBank/DDBJ databases">
        <authorList>
            <consortium name="DOE Joint Genome Institute"/>
            <person name="Ahrendt S."/>
            <person name="Riley R."/>
            <person name="Andreopoulos W."/>
            <person name="Labutti K."/>
            <person name="Pangilinan J."/>
            <person name="Ruiz-Duenas F.J."/>
            <person name="Barrasa J.M."/>
            <person name="Sanchez-Garcia M."/>
            <person name="Camarero S."/>
            <person name="Miyauchi S."/>
            <person name="Serrano A."/>
            <person name="Linde D."/>
            <person name="Babiker R."/>
            <person name="Drula E."/>
            <person name="Ayuso-Fernandez I."/>
            <person name="Pacheco R."/>
            <person name="Padilla G."/>
            <person name="Ferreira P."/>
            <person name="Barriuso J."/>
            <person name="Kellner H."/>
            <person name="Castanera R."/>
            <person name="Alfaro M."/>
            <person name="Ramirez L."/>
            <person name="Pisabarro A.G."/>
            <person name="Kuo A."/>
            <person name="Tritt A."/>
            <person name="Lipzen A."/>
            <person name="He G."/>
            <person name="Yan M."/>
            <person name="Ng V."/>
            <person name="Cullen D."/>
            <person name="Martin F."/>
            <person name="Rosso M.-N."/>
            <person name="Henrissat B."/>
            <person name="Hibbett D."/>
            <person name="Martinez A.T."/>
            <person name="Grigoriev I.V."/>
        </authorList>
    </citation>
    <scope>NUCLEOTIDE SEQUENCE</scope>
    <source>
        <strain evidence="1">CBS 247.69</strain>
    </source>
</reference>
<sequence>MESRFAPVLFTNYVPSNHELDEIHDLLIDSNDKINQIDTEIWRLHQSINELHHQRTELDAFIASHEALTAPMRRIPQEILQEIFVSCLPTRHNAVMSDTEAPLLLGRVCSQWRKISLSTPRLWSSMHLTFATKEPEFSWGDESPIESMTEDWNLHVEAVQAWLGRSGCLPLSISLFCPSRGYPLQYEEYLLETLNQFAHRWKNLILIVSSTPLPIFPSLSREAAPLLETLSFHNITNKPSSGIPSLDIFHAPLLQTVSSSHLRCVPAGMNWSRLTSLSLESHGPGSDELNPSNALAILRSSPSLTFCRLEFGWNTAYTLNGDVVTMPVLKTLSINEGTSILNSFFEHLRFPALVNLEFTPSPPDTYGEMDSSSSPSILILLPRIDRLEELTLSANNMFPATLSECLKHLPHITRLSILNNPTLDWHIGWPSPSNTLHVFNDYVVTLLTPHSPIGDQPLPVEILCPRLKILECNPGSVSDAALLLFIQQRTTHASLHDVQRLKRVEINFRRQKEIDILSVLSPDVLAETQISLKYFTYPTPSKQYSARAGLEEGSRLELPTKAFRYLYT</sequence>
<evidence type="ECO:0000313" key="1">
    <source>
        <dbReference type="EMBL" id="KAF9462680.1"/>
    </source>
</evidence>
<evidence type="ECO:0000313" key="2">
    <source>
        <dbReference type="Proteomes" id="UP000807353"/>
    </source>
</evidence>
<dbReference type="InterPro" id="IPR032675">
    <property type="entry name" value="LRR_dom_sf"/>
</dbReference>
<dbReference type="Gene3D" id="3.80.10.10">
    <property type="entry name" value="Ribonuclease Inhibitor"/>
    <property type="match status" value="1"/>
</dbReference>
<protein>
    <recommendedName>
        <fullName evidence="3">F-box domain-containing protein</fullName>
    </recommendedName>
</protein>
<dbReference type="EMBL" id="MU150269">
    <property type="protein sequence ID" value="KAF9462680.1"/>
    <property type="molecule type" value="Genomic_DNA"/>
</dbReference>
<dbReference type="AlphaFoldDB" id="A0A9P5Y7P1"/>